<name>A0A1B1N6L4_9BACL</name>
<organism evidence="2 3">
    <name type="scientific">Paenibacillus yonginensis</name>
    <dbReference type="NCBI Taxonomy" id="1462996"/>
    <lineage>
        <taxon>Bacteria</taxon>
        <taxon>Bacillati</taxon>
        <taxon>Bacillota</taxon>
        <taxon>Bacilli</taxon>
        <taxon>Bacillales</taxon>
        <taxon>Paenibacillaceae</taxon>
        <taxon>Paenibacillus</taxon>
    </lineage>
</organism>
<dbReference type="Proteomes" id="UP000092573">
    <property type="component" value="Chromosome"/>
</dbReference>
<protein>
    <submittedName>
        <fullName evidence="2">Uncharacterized protein</fullName>
    </submittedName>
</protein>
<keyword evidence="1" id="KW-0812">Transmembrane</keyword>
<proteinExistence type="predicted"/>
<keyword evidence="3" id="KW-1185">Reference proteome</keyword>
<evidence type="ECO:0000313" key="3">
    <source>
        <dbReference type="Proteomes" id="UP000092573"/>
    </source>
</evidence>
<sequence length="75" mass="8053">MMNISNDILTLAALVTAYVGVAKGFGLKDRWINLAAVLIAAVFVLVPDWIQGKMILISIIGLSATGAYQFAKNKE</sequence>
<evidence type="ECO:0000256" key="1">
    <source>
        <dbReference type="SAM" id="Phobius"/>
    </source>
</evidence>
<reference evidence="2 3" key="1">
    <citation type="submission" date="2016-01" db="EMBL/GenBank/DDBJ databases">
        <title>Complete Genome Sequence of Paenibacillus yonginensis DCY84, a novel Plant Growth-Promoting Bacteria with Elicitation of Induced Systemic Resistance.</title>
        <authorList>
            <person name="Kim Y.J."/>
            <person name="Yang D.C."/>
            <person name="Sukweenadhi J."/>
        </authorList>
    </citation>
    <scope>NUCLEOTIDE SEQUENCE [LARGE SCALE GENOMIC DNA]</scope>
    <source>
        <strain evidence="2 3">DCY84</strain>
    </source>
</reference>
<accession>A0A1B1N6L4</accession>
<dbReference type="AlphaFoldDB" id="A0A1B1N6L4"/>
<gene>
    <name evidence="2" type="ORF">AWM70_03285</name>
</gene>
<evidence type="ECO:0000313" key="2">
    <source>
        <dbReference type="EMBL" id="ANS77073.1"/>
    </source>
</evidence>
<keyword evidence="1" id="KW-0472">Membrane</keyword>
<dbReference type="OrthoDB" id="2926490at2"/>
<keyword evidence="1" id="KW-1133">Transmembrane helix</keyword>
<feature type="transmembrane region" description="Helical" evidence="1">
    <location>
        <begin position="32"/>
        <end position="50"/>
    </location>
</feature>
<dbReference type="EMBL" id="CP014167">
    <property type="protein sequence ID" value="ANS77073.1"/>
    <property type="molecule type" value="Genomic_DNA"/>
</dbReference>
<dbReference type="KEGG" id="pyg:AWM70_03285"/>